<accession>A0AAQ1UIT6</accession>
<evidence type="ECO:0000313" key="5">
    <source>
        <dbReference type="Proteomes" id="UP000255283"/>
    </source>
</evidence>
<protein>
    <submittedName>
        <fullName evidence="4">Fructoselysine 6-kinase</fullName>
    </submittedName>
</protein>
<dbReference type="Pfam" id="PF00294">
    <property type="entry name" value="PfkB"/>
    <property type="match status" value="1"/>
</dbReference>
<dbReference type="Proteomes" id="UP000255283">
    <property type="component" value="Unassembled WGS sequence"/>
</dbReference>
<dbReference type="EMBL" id="UGTJ01000001">
    <property type="protein sequence ID" value="SUB80060.1"/>
    <property type="molecule type" value="Genomic_DNA"/>
</dbReference>
<sequence>MNDICCIGHITKDKTITLGSNGSLIFADGEFHEIPAYRPGEMVDATGCGDTYSAGYLYRRLQGMSPAESGRFAAAMCTLKLEHNGPFDRTAEEVERVIKSHKSGR</sequence>
<dbReference type="Gene3D" id="3.40.1190.20">
    <property type="match status" value="1"/>
</dbReference>
<evidence type="ECO:0000256" key="2">
    <source>
        <dbReference type="ARBA" id="ARBA00022777"/>
    </source>
</evidence>
<proteinExistence type="predicted"/>
<dbReference type="GO" id="GO:0016301">
    <property type="term" value="F:kinase activity"/>
    <property type="evidence" value="ECO:0007669"/>
    <property type="project" value="UniProtKB-KW"/>
</dbReference>
<reference evidence="4 5" key="1">
    <citation type="submission" date="2018-06" db="EMBL/GenBank/DDBJ databases">
        <authorList>
            <consortium name="Pathogen Informatics"/>
            <person name="Doyle S."/>
        </authorList>
    </citation>
    <scope>NUCLEOTIDE SEQUENCE [LARGE SCALE GENOMIC DNA]</scope>
    <source>
        <strain evidence="4 5">NCTC13063</strain>
    </source>
</reference>
<evidence type="ECO:0000313" key="4">
    <source>
        <dbReference type="EMBL" id="SUB80060.1"/>
    </source>
</evidence>
<dbReference type="PANTHER" id="PTHR10584:SF166">
    <property type="entry name" value="RIBOKINASE"/>
    <property type="match status" value="1"/>
</dbReference>
<dbReference type="InterPro" id="IPR011611">
    <property type="entry name" value="PfkB_dom"/>
</dbReference>
<evidence type="ECO:0000259" key="3">
    <source>
        <dbReference type="Pfam" id="PF00294"/>
    </source>
</evidence>
<dbReference type="AlphaFoldDB" id="A0AAQ1UIT6"/>
<dbReference type="SUPFAM" id="SSF53613">
    <property type="entry name" value="Ribokinase-like"/>
    <property type="match status" value="1"/>
</dbReference>
<gene>
    <name evidence="4" type="ORF">NCTC13063_01338</name>
</gene>
<organism evidence="4 5">
    <name type="scientific">Segatella buccae</name>
    <dbReference type="NCBI Taxonomy" id="28126"/>
    <lineage>
        <taxon>Bacteria</taxon>
        <taxon>Pseudomonadati</taxon>
        <taxon>Bacteroidota</taxon>
        <taxon>Bacteroidia</taxon>
        <taxon>Bacteroidales</taxon>
        <taxon>Prevotellaceae</taxon>
        <taxon>Segatella</taxon>
    </lineage>
</organism>
<name>A0AAQ1UIT6_9BACT</name>
<dbReference type="PANTHER" id="PTHR10584">
    <property type="entry name" value="SUGAR KINASE"/>
    <property type="match status" value="1"/>
</dbReference>
<comment type="caution">
    <text evidence="4">The sequence shown here is derived from an EMBL/GenBank/DDBJ whole genome shotgun (WGS) entry which is preliminary data.</text>
</comment>
<feature type="domain" description="Carbohydrate kinase PfkB" evidence="3">
    <location>
        <begin position="16"/>
        <end position="85"/>
    </location>
</feature>
<keyword evidence="2" id="KW-0418">Kinase</keyword>
<evidence type="ECO:0000256" key="1">
    <source>
        <dbReference type="ARBA" id="ARBA00022679"/>
    </source>
</evidence>
<keyword evidence="1" id="KW-0808">Transferase</keyword>
<dbReference type="InterPro" id="IPR029056">
    <property type="entry name" value="Ribokinase-like"/>
</dbReference>